<dbReference type="RefSeq" id="WP_090867442.1">
    <property type="nucleotide sequence ID" value="NZ_FOHE01000003.1"/>
</dbReference>
<feature type="binding site" evidence="9">
    <location>
        <position position="79"/>
    </location>
    <ligand>
        <name>Mg(2+)</name>
        <dbReference type="ChEBI" id="CHEBI:18420"/>
    </ligand>
</feature>
<dbReference type="CDD" id="cd00564">
    <property type="entry name" value="TMP_TenI"/>
    <property type="match status" value="1"/>
</dbReference>
<name>A0A1I0A8X6_9BACI</name>
<feature type="binding site" evidence="9">
    <location>
        <begin position="194"/>
        <end position="195"/>
    </location>
    <ligand>
        <name>2-[(2R,5Z)-2-carboxy-4-methylthiazol-5(2H)-ylidene]ethyl phosphate</name>
        <dbReference type="ChEBI" id="CHEBI:62899"/>
    </ligand>
</feature>
<dbReference type="OrthoDB" id="9812206at2"/>
<dbReference type="Pfam" id="PF02581">
    <property type="entry name" value="TMP-TENI"/>
    <property type="match status" value="1"/>
</dbReference>
<comment type="catalytic activity">
    <reaction evidence="6 9 10">
        <text>4-methyl-5-(2-phosphooxyethyl)-thiazole + 4-amino-2-methyl-5-(diphosphooxymethyl)pyrimidine + H(+) = thiamine phosphate + diphosphate</text>
        <dbReference type="Rhea" id="RHEA:22328"/>
        <dbReference type="ChEBI" id="CHEBI:15378"/>
        <dbReference type="ChEBI" id="CHEBI:33019"/>
        <dbReference type="ChEBI" id="CHEBI:37575"/>
        <dbReference type="ChEBI" id="CHEBI:57841"/>
        <dbReference type="ChEBI" id="CHEBI:58296"/>
        <dbReference type="EC" id="2.5.1.3"/>
    </reaction>
</comment>
<protein>
    <recommendedName>
        <fullName evidence="9">Thiamine-phosphate synthase</fullName>
        <shortName evidence="9">TP synthase</shortName>
        <shortName evidence="9">TPS</shortName>
        <ecNumber evidence="9">2.5.1.3</ecNumber>
    </recommendedName>
    <alternativeName>
        <fullName evidence="9">Thiamine-phosphate pyrophosphorylase</fullName>
        <shortName evidence="9">TMP pyrophosphorylase</shortName>
        <shortName evidence="9">TMP-PPase</shortName>
    </alternativeName>
</protein>
<dbReference type="GO" id="GO:0000287">
    <property type="term" value="F:magnesium ion binding"/>
    <property type="evidence" value="ECO:0007669"/>
    <property type="project" value="UniProtKB-UniRule"/>
</dbReference>
<feature type="binding site" evidence="9">
    <location>
        <begin position="142"/>
        <end position="144"/>
    </location>
    <ligand>
        <name>2-[(2R,5Z)-2-carboxy-4-methylthiazol-5(2H)-ylidene]ethyl phosphate</name>
        <dbReference type="ChEBI" id="CHEBI:62899"/>
    </ligand>
</feature>
<feature type="domain" description="Thiamine phosphate synthase/TenI" evidence="12">
    <location>
        <begin position="15"/>
        <end position="197"/>
    </location>
</feature>
<dbReference type="InterPro" id="IPR013785">
    <property type="entry name" value="Aldolase_TIM"/>
</dbReference>
<feature type="binding site" evidence="9">
    <location>
        <position position="174"/>
    </location>
    <ligand>
        <name>2-[(2R,5Z)-2-carboxy-4-methylthiazol-5(2H)-ylidene]ethyl phosphate</name>
        <dbReference type="ChEBI" id="CHEBI:62899"/>
    </ligand>
</feature>
<evidence type="ECO:0000256" key="11">
    <source>
        <dbReference type="RuleBase" id="RU004253"/>
    </source>
</evidence>
<evidence type="ECO:0000256" key="1">
    <source>
        <dbReference type="ARBA" id="ARBA00005165"/>
    </source>
</evidence>
<evidence type="ECO:0000256" key="9">
    <source>
        <dbReference type="HAMAP-Rule" id="MF_00097"/>
    </source>
</evidence>
<comment type="similarity">
    <text evidence="9 10">Belongs to the thiamine-phosphate synthase family.</text>
</comment>
<keyword evidence="2 9" id="KW-0808">Transferase</keyword>
<gene>
    <name evidence="9" type="primary">thiE</name>
    <name evidence="13" type="ORF">SAMN05216389_103129</name>
</gene>
<dbReference type="UniPathway" id="UPA00060">
    <property type="reaction ID" value="UER00141"/>
</dbReference>
<dbReference type="InterPro" id="IPR036206">
    <property type="entry name" value="ThiamineP_synth_sf"/>
</dbReference>
<comment type="catalytic activity">
    <reaction evidence="8 9 10">
        <text>2-[(2R,5Z)-2-carboxy-4-methylthiazol-5(2H)-ylidene]ethyl phosphate + 4-amino-2-methyl-5-(diphosphooxymethyl)pyrimidine + 2 H(+) = thiamine phosphate + CO2 + diphosphate</text>
        <dbReference type="Rhea" id="RHEA:47844"/>
        <dbReference type="ChEBI" id="CHEBI:15378"/>
        <dbReference type="ChEBI" id="CHEBI:16526"/>
        <dbReference type="ChEBI" id="CHEBI:33019"/>
        <dbReference type="ChEBI" id="CHEBI:37575"/>
        <dbReference type="ChEBI" id="CHEBI:57841"/>
        <dbReference type="ChEBI" id="CHEBI:62899"/>
        <dbReference type="EC" id="2.5.1.3"/>
    </reaction>
</comment>
<dbReference type="Gene3D" id="3.20.20.70">
    <property type="entry name" value="Aldolase class I"/>
    <property type="match status" value="1"/>
</dbReference>
<dbReference type="InterPro" id="IPR034291">
    <property type="entry name" value="TMP_synthase"/>
</dbReference>
<dbReference type="GO" id="GO:0009229">
    <property type="term" value="P:thiamine diphosphate biosynthetic process"/>
    <property type="evidence" value="ECO:0007669"/>
    <property type="project" value="UniProtKB-UniRule"/>
</dbReference>
<dbReference type="SUPFAM" id="SSF51391">
    <property type="entry name" value="Thiamin phosphate synthase"/>
    <property type="match status" value="1"/>
</dbReference>
<evidence type="ECO:0000313" key="13">
    <source>
        <dbReference type="EMBL" id="SES90619.1"/>
    </source>
</evidence>
<evidence type="ECO:0000256" key="10">
    <source>
        <dbReference type="RuleBase" id="RU003826"/>
    </source>
</evidence>
<dbReference type="PANTHER" id="PTHR20857">
    <property type="entry name" value="THIAMINE-PHOSPHATE PYROPHOSPHORYLASE"/>
    <property type="match status" value="1"/>
</dbReference>
<keyword evidence="4 9" id="KW-0460">Magnesium</keyword>
<feature type="binding site" evidence="9">
    <location>
        <begin position="43"/>
        <end position="47"/>
    </location>
    <ligand>
        <name>4-amino-2-methyl-5-(diphosphooxymethyl)pyrimidine</name>
        <dbReference type="ChEBI" id="CHEBI:57841"/>
    </ligand>
</feature>
<evidence type="ECO:0000256" key="7">
    <source>
        <dbReference type="ARBA" id="ARBA00047851"/>
    </source>
</evidence>
<dbReference type="EC" id="2.5.1.3" evidence="9"/>
<feature type="binding site" evidence="9">
    <location>
        <position position="98"/>
    </location>
    <ligand>
        <name>Mg(2+)</name>
        <dbReference type="ChEBI" id="CHEBI:18420"/>
    </ligand>
</feature>
<dbReference type="NCBIfam" id="TIGR00693">
    <property type="entry name" value="thiE"/>
    <property type="match status" value="1"/>
</dbReference>
<comment type="cofactor">
    <cofactor evidence="9">
        <name>Mg(2+)</name>
        <dbReference type="ChEBI" id="CHEBI:18420"/>
    </cofactor>
    <text evidence="9">Binds 1 Mg(2+) ion per subunit.</text>
</comment>
<comment type="catalytic activity">
    <reaction evidence="7 9 10">
        <text>2-(2-carboxy-4-methylthiazol-5-yl)ethyl phosphate + 4-amino-2-methyl-5-(diphosphooxymethyl)pyrimidine + 2 H(+) = thiamine phosphate + CO2 + diphosphate</text>
        <dbReference type="Rhea" id="RHEA:47848"/>
        <dbReference type="ChEBI" id="CHEBI:15378"/>
        <dbReference type="ChEBI" id="CHEBI:16526"/>
        <dbReference type="ChEBI" id="CHEBI:33019"/>
        <dbReference type="ChEBI" id="CHEBI:37575"/>
        <dbReference type="ChEBI" id="CHEBI:57841"/>
        <dbReference type="ChEBI" id="CHEBI:62890"/>
        <dbReference type="EC" id="2.5.1.3"/>
    </reaction>
</comment>
<dbReference type="AlphaFoldDB" id="A0A1I0A8X6"/>
<dbReference type="FunFam" id="3.20.20.70:FF:000096">
    <property type="entry name" value="Thiamine-phosphate synthase"/>
    <property type="match status" value="1"/>
</dbReference>
<evidence type="ECO:0000259" key="12">
    <source>
        <dbReference type="Pfam" id="PF02581"/>
    </source>
</evidence>
<sequence>MKVSTEEMRSLLKTYFIMGSQNCDEDPREVLKDAIHGGITLFQFREKGDQALVGEEKIRLAKELLEICKHYQVPFIVNDDIDLALKINADGVHIGQDDEPAEQVRKKIGDKILGISAHNQEEVEAAINQGADYIGTGPVFPTETKKDTEAVQGTILVQELRKQGISIPIVGIGGITPENAASVVKGGADGVSVITAISKAKSPKEQARLLKAAVDSVMQ</sequence>
<feature type="binding site" evidence="9">
    <location>
        <position position="78"/>
    </location>
    <ligand>
        <name>4-amino-2-methyl-5-(diphosphooxymethyl)pyrimidine</name>
        <dbReference type="ChEBI" id="CHEBI:57841"/>
    </ligand>
</feature>
<comment type="pathway">
    <text evidence="1 9 11">Cofactor biosynthesis; thiamine diphosphate biosynthesis; thiamine phosphate from 4-amino-2-methyl-5-diphosphomethylpyrimidine and 4-methyl-5-(2-phosphoethyl)-thiazole: step 1/1.</text>
</comment>
<evidence type="ECO:0000256" key="6">
    <source>
        <dbReference type="ARBA" id="ARBA00047334"/>
    </source>
</evidence>
<reference evidence="13 14" key="1">
    <citation type="submission" date="2016-10" db="EMBL/GenBank/DDBJ databases">
        <authorList>
            <person name="de Groot N.N."/>
        </authorList>
    </citation>
    <scope>NUCLEOTIDE SEQUENCE [LARGE SCALE GENOMIC DNA]</scope>
    <source>
        <strain evidence="13 14">IBRC-M 10780</strain>
    </source>
</reference>
<evidence type="ECO:0000256" key="3">
    <source>
        <dbReference type="ARBA" id="ARBA00022723"/>
    </source>
</evidence>
<proteinExistence type="inferred from homology"/>
<dbReference type="EMBL" id="FOHE01000003">
    <property type="protein sequence ID" value="SES90619.1"/>
    <property type="molecule type" value="Genomic_DNA"/>
</dbReference>
<evidence type="ECO:0000256" key="4">
    <source>
        <dbReference type="ARBA" id="ARBA00022842"/>
    </source>
</evidence>
<accession>A0A1I0A8X6</accession>
<keyword evidence="5 9" id="KW-0784">Thiamine biosynthesis</keyword>
<organism evidence="13 14">
    <name type="scientific">Oceanobacillus limi</name>
    <dbReference type="NCBI Taxonomy" id="930131"/>
    <lineage>
        <taxon>Bacteria</taxon>
        <taxon>Bacillati</taxon>
        <taxon>Bacillota</taxon>
        <taxon>Bacilli</taxon>
        <taxon>Bacillales</taxon>
        <taxon>Bacillaceae</taxon>
        <taxon>Oceanobacillus</taxon>
    </lineage>
</organism>
<keyword evidence="3 9" id="KW-0479">Metal-binding</keyword>
<evidence type="ECO:0000256" key="2">
    <source>
        <dbReference type="ARBA" id="ARBA00022679"/>
    </source>
</evidence>
<evidence type="ECO:0000313" key="14">
    <source>
        <dbReference type="Proteomes" id="UP000198618"/>
    </source>
</evidence>
<feature type="binding site" evidence="9">
    <location>
        <position position="116"/>
    </location>
    <ligand>
        <name>4-amino-2-methyl-5-(diphosphooxymethyl)pyrimidine</name>
        <dbReference type="ChEBI" id="CHEBI:57841"/>
    </ligand>
</feature>
<dbReference type="Proteomes" id="UP000198618">
    <property type="component" value="Unassembled WGS sequence"/>
</dbReference>
<keyword evidence="14" id="KW-1185">Reference proteome</keyword>
<evidence type="ECO:0000256" key="8">
    <source>
        <dbReference type="ARBA" id="ARBA00047883"/>
    </source>
</evidence>
<feature type="binding site" evidence="9">
    <location>
        <position position="145"/>
    </location>
    <ligand>
        <name>4-amino-2-methyl-5-(diphosphooxymethyl)pyrimidine</name>
        <dbReference type="ChEBI" id="CHEBI:57841"/>
    </ligand>
</feature>
<comment type="function">
    <text evidence="9">Condenses 4-methyl-5-(beta-hydroxyethyl)thiazole monophosphate (THZ-P) and 2-methyl-4-amino-5-hydroxymethyl pyrimidine pyrophosphate (HMP-PP) to form thiamine monophosphate (TMP).</text>
</comment>
<dbReference type="InterPro" id="IPR022998">
    <property type="entry name" value="ThiamineP_synth_TenI"/>
</dbReference>
<dbReference type="GO" id="GO:0004789">
    <property type="term" value="F:thiamine-phosphate diphosphorylase activity"/>
    <property type="evidence" value="ECO:0007669"/>
    <property type="project" value="UniProtKB-UniRule"/>
</dbReference>
<dbReference type="GO" id="GO:0009228">
    <property type="term" value="P:thiamine biosynthetic process"/>
    <property type="evidence" value="ECO:0007669"/>
    <property type="project" value="UniProtKB-KW"/>
</dbReference>
<dbReference type="STRING" id="930131.SAMN05216389_103129"/>
<dbReference type="HAMAP" id="MF_00097">
    <property type="entry name" value="TMP_synthase"/>
    <property type="match status" value="1"/>
</dbReference>
<dbReference type="PANTHER" id="PTHR20857:SF15">
    <property type="entry name" value="THIAMINE-PHOSPHATE SYNTHASE"/>
    <property type="match status" value="1"/>
</dbReference>
<dbReference type="GO" id="GO:0005737">
    <property type="term" value="C:cytoplasm"/>
    <property type="evidence" value="ECO:0007669"/>
    <property type="project" value="TreeGrafter"/>
</dbReference>
<evidence type="ECO:0000256" key="5">
    <source>
        <dbReference type="ARBA" id="ARBA00022977"/>
    </source>
</evidence>